<comment type="caution">
    <text evidence="3">The sequence shown here is derived from an EMBL/GenBank/DDBJ whole genome shotgun (WGS) entry which is preliminary data.</text>
</comment>
<accession>A0A084JCN8</accession>
<dbReference type="InterPro" id="IPR013094">
    <property type="entry name" value="AB_hydrolase_3"/>
</dbReference>
<dbReference type="SUPFAM" id="SSF53474">
    <property type="entry name" value="alpha/beta-Hydrolases"/>
    <property type="match status" value="1"/>
</dbReference>
<reference evidence="3 4" key="1">
    <citation type="submission" date="2014-07" db="EMBL/GenBank/DDBJ databases">
        <title>Draft genome of Clostridium celerecrescens 152B isolated from sediments associated with methane hydrate from Krishna Godavari basin.</title>
        <authorList>
            <person name="Honkalas V.S."/>
            <person name="Dabir A.P."/>
            <person name="Arora P."/>
            <person name="Dhakephalkar P.K."/>
        </authorList>
    </citation>
    <scope>NUCLEOTIDE SEQUENCE [LARGE SCALE GENOMIC DNA]</scope>
    <source>
        <strain evidence="3 4">152B</strain>
    </source>
</reference>
<dbReference type="OrthoDB" id="9815425at2"/>
<dbReference type="Gene3D" id="3.40.50.1820">
    <property type="entry name" value="alpha/beta hydrolase"/>
    <property type="match status" value="1"/>
</dbReference>
<evidence type="ECO:0000313" key="4">
    <source>
        <dbReference type="Proteomes" id="UP000028525"/>
    </source>
</evidence>
<dbReference type="InterPro" id="IPR050300">
    <property type="entry name" value="GDXG_lipolytic_enzyme"/>
</dbReference>
<name>A0A084JCN8_9FIRM</name>
<dbReference type="Proteomes" id="UP000028525">
    <property type="component" value="Unassembled WGS sequence"/>
</dbReference>
<feature type="domain" description="Alpha/beta hydrolase fold-3" evidence="2">
    <location>
        <begin position="70"/>
        <end position="271"/>
    </location>
</feature>
<dbReference type="Pfam" id="PF07859">
    <property type="entry name" value="Abhydrolase_3"/>
    <property type="match status" value="1"/>
</dbReference>
<dbReference type="GO" id="GO:0016787">
    <property type="term" value="F:hydrolase activity"/>
    <property type="evidence" value="ECO:0007669"/>
    <property type="project" value="UniProtKB-KW"/>
</dbReference>
<dbReference type="PANTHER" id="PTHR48081">
    <property type="entry name" value="AB HYDROLASE SUPERFAMILY PROTEIN C4A8.06C"/>
    <property type="match status" value="1"/>
</dbReference>
<evidence type="ECO:0000259" key="2">
    <source>
        <dbReference type="Pfam" id="PF07859"/>
    </source>
</evidence>
<dbReference type="InterPro" id="IPR029058">
    <property type="entry name" value="AB_hydrolase_fold"/>
</dbReference>
<dbReference type="EMBL" id="JPME01000041">
    <property type="protein sequence ID" value="KEZ86722.1"/>
    <property type="molecule type" value="Genomic_DNA"/>
</dbReference>
<evidence type="ECO:0000256" key="1">
    <source>
        <dbReference type="ARBA" id="ARBA00022801"/>
    </source>
</evidence>
<protein>
    <submittedName>
        <fullName evidence="3">Alpha/beta hydrolase</fullName>
    </submittedName>
</protein>
<dbReference type="PANTHER" id="PTHR48081:SF8">
    <property type="entry name" value="ALPHA_BETA HYDROLASE FOLD-3 DOMAIN-CONTAINING PROTEIN-RELATED"/>
    <property type="match status" value="1"/>
</dbReference>
<keyword evidence="4" id="KW-1185">Reference proteome</keyword>
<proteinExistence type="predicted"/>
<evidence type="ECO:0000313" key="3">
    <source>
        <dbReference type="EMBL" id="KEZ86722.1"/>
    </source>
</evidence>
<dbReference type="STRING" id="29354.IO98_22275"/>
<sequence length="296" mass="33395">MSMKTEMARFSARLKKADKKMALELDQPPRGTGTLTQECFTKKVRVKAWNVDGFPGVTINGSYSKAAHILMLQGGAYTLEPSKRYREIAEYFAIEKQVKVTMPSCPLAPKYTALDVHRYLVRVYSWLTAEYPEDDFFVFGDFSGGGLALSFLQELRDMGNLPMPVRTAVVSPWLDIALNNPKIKIMKKTDPILPVEELKEAGARYRGPLEPDHPFVSPLYGNWDHLGQILIFSGTDEILTPDCELLAEKAGKLKGTEIIYKKGAKMIHDWILIPCKETDATFELIFTFFLEEALGF</sequence>
<dbReference type="AlphaFoldDB" id="A0A084JCN8"/>
<gene>
    <name evidence="3" type="ORF">IO98_22275</name>
</gene>
<keyword evidence="1 3" id="KW-0378">Hydrolase</keyword>
<organism evidence="3 4">
    <name type="scientific">Lacrimispora celerecrescens</name>
    <dbReference type="NCBI Taxonomy" id="29354"/>
    <lineage>
        <taxon>Bacteria</taxon>
        <taxon>Bacillati</taxon>
        <taxon>Bacillota</taxon>
        <taxon>Clostridia</taxon>
        <taxon>Lachnospirales</taxon>
        <taxon>Lachnospiraceae</taxon>
        <taxon>Lacrimispora</taxon>
    </lineage>
</organism>